<evidence type="ECO:0000313" key="2">
    <source>
        <dbReference type="Proteomes" id="UP000320475"/>
    </source>
</evidence>
<dbReference type="Proteomes" id="UP000320475">
    <property type="component" value="Unassembled WGS sequence"/>
</dbReference>
<name>A0A507D527_9FUNG</name>
<comment type="caution">
    <text evidence="1">The sequence shown here is derived from an EMBL/GenBank/DDBJ whole genome shotgun (WGS) entry which is preliminary data.</text>
</comment>
<organism evidence="1 2">
    <name type="scientific">Synchytrium endobioticum</name>
    <dbReference type="NCBI Taxonomy" id="286115"/>
    <lineage>
        <taxon>Eukaryota</taxon>
        <taxon>Fungi</taxon>
        <taxon>Fungi incertae sedis</taxon>
        <taxon>Chytridiomycota</taxon>
        <taxon>Chytridiomycota incertae sedis</taxon>
        <taxon>Chytridiomycetes</taxon>
        <taxon>Synchytriales</taxon>
        <taxon>Synchytriaceae</taxon>
        <taxon>Synchytrium</taxon>
    </lineage>
</organism>
<dbReference type="AlphaFoldDB" id="A0A507D527"/>
<proteinExistence type="predicted"/>
<accession>A0A507D527</accession>
<dbReference type="EMBL" id="QEAM01000099">
    <property type="protein sequence ID" value="TPX46622.1"/>
    <property type="molecule type" value="Genomic_DNA"/>
</dbReference>
<sequence length="202" mass="23058">MDESPIRIATALPKKFGGEVTEYDVWRREIINKAAVNGLTAVIKGIKPANWTELKWLEANNQYLGFIRLSLTHEVESQIAETQELVKPVLDYIDGTYNKVSKAKKSVLLKELLNIRQGSRPVSTTITEYYNAFTQLEKVGFDLEDMKLFFMLNAIDNPEFDVTKEIINNTNDITCDRARTTLYVFTFLSQDIPCPCLICHTV</sequence>
<dbReference type="VEuPathDB" id="FungiDB:SeMB42_g03614"/>
<dbReference type="Pfam" id="PF14223">
    <property type="entry name" value="Retrotran_gag_2"/>
    <property type="match status" value="1"/>
</dbReference>
<gene>
    <name evidence="1" type="ORF">SeLEV6574_g03139</name>
</gene>
<evidence type="ECO:0000313" key="1">
    <source>
        <dbReference type="EMBL" id="TPX46622.1"/>
    </source>
</evidence>
<reference evidence="1 2" key="1">
    <citation type="journal article" date="2019" name="Sci. Rep.">
        <title>Comparative genomics of chytrid fungi reveal insights into the obligate biotrophic and pathogenic lifestyle of Synchytrium endobioticum.</title>
        <authorList>
            <person name="van de Vossenberg B.T.L.H."/>
            <person name="Warris S."/>
            <person name="Nguyen H.D.T."/>
            <person name="van Gent-Pelzer M.P.E."/>
            <person name="Joly D.L."/>
            <person name="van de Geest H.C."/>
            <person name="Bonants P.J.M."/>
            <person name="Smith D.S."/>
            <person name="Levesque C.A."/>
            <person name="van der Lee T.A.J."/>
        </authorList>
    </citation>
    <scope>NUCLEOTIDE SEQUENCE [LARGE SCALE GENOMIC DNA]</scope>
    <source>
        <strain evidence="1 2">LEV6574</strain>
    </source>
</reference>
<protein>
    <submittedName>
        <fullName evidence="1">Uncharacterized protein</fullName>
    </submittedName>
</protein>